<evidence type="ECO:0000313" key="3">
    <source>
        <dbReference type="Proteomes" id="UP001492541"/>
    </source>
</evidence>
<proteinExistence type="predicted"/>
<keyword evidence="1" id="KW-1133">Transmembrane helix</keyword>
<keyword evidence="1" id="KW-0812">Transmembrane</keyword>
<dbReference type="GeneID" id="90450131"/>
<evidence type="ECO:0000313" key="2">
    <source>
        <dbReference type="EMBL" id="XAT63671.1"/>
    </source>
</evidence>
<reference evidence="2 3" key="1">
    <citation type="submission" date="2021-11" db="EMBL/GenBank/DDBJ databases">
        <title>Whole genome of Geoglobus acetivorans.</title>
        <authorList>
            <person name="Liu D."/>
        </authorList>
    </citation>
    <scope>NUCLEOTIDE SEQUENCE [LARGE SCALE GENOMIC DNA]</scope>
    <source>
        <strain evidence="2 3">SBH6</strain>
    </source>
</reference>
<dbReference type="RefSeq" id="WP_193807088.1">
    <property type="nucleotide sequence ID" value="NZ_CP087714.1"/>
</dbReference>
<keyword evidence="1" id="KW-0472">Membrane</keyword>
<feature type="transmembrane region" description="Helical" evidence="1">
    <location>
        <begin position="200"/>
        <end position="229"/>
    </location>
</feature>
<gene>
    <name evidence="2" type="ORF">LPQ35_10505</name>
</gene>
<name>A0ABZ3H4X0_GEOAI</name>
<dbReference type="EMBL" id="CP087714">
    <property type="protein sequence ID" value="XAT63671.1"/>
    <property type="molecule type" value="Genomic_DNA"/>
</dbReference>
<accession>A0ABZ3H4X0</accession>
<evidence type="ECO:0000256" key="1">
    <source>
        <dbReference type="SAM" id="Phobius"/>
    </source>
</evidence>
<protein>
    <submittedName>
        <fullName evidence="2">Uncharacterized protein</fullName>
    </submittedName>
</protein>
<keyword evidence="3" id="KW-1185">Reference proteome</keyword>
<sequence>MKRALALLLVLVILSSMASPAMANTEVTRTHVKLILREKSRTSTIVEVNNVLISLKSNKNLTKANLEIKDLKTGRTYIFEYRVSENNGKYTIEVYSKGRLVNKYESKYNPLDSNVTKKLLSENSKNIANIGMLSYSYWWDGVKFVKGYGVKYSHPDYAYYQIEPWETVYIDGNQLIHYHISDAASQVIAQLAPAAAGAAIGAYVGGVVGAVAGAVLGVILSGATSYVLLDEKGSIWFWYAKKWGWTVIPVPPYIQYLPMYFRIAAYTLWDALGIGNP</sequence>
<organism evidence="2 3">
    <name type="scientific">Geoglobus acetivorans</name>
    <dbReference type="NCBI Taxonomy" id="565033"/>
    <lineage>
        <taxon>Archaea</taxon>
        <taxon>Methanobacteriati</taxon>
        <taxon>Methanobacteriota</taxon>
        <taxon>Archaeoglobi</taxon>
        <taxon>Archaeoglobales</taxon>
        <taxon>Archaeoglobaceae</taxon>
        <taxon>Geoglobus</taxon>
    </lineage>
</organism>
<dbReference type="Proteomes" id="UP001492541">
    <property type="component" value="Chromosome"/>
</dbReference>